<keyword evidence="11" id="KW-0119">Carbohydrate metabolism</keyword>
<dbReference type="EMBL" id="JAGSXJ010000015">
    <property type="protein sequence ID" value="KAH6685305.1"/>
    <property type="molecule type" value="Genomic_DNA"/>
</dbReference>
<evidence type="ECO:0000259" key="17">
    <source>
        <dbReference type="Pfam" id="PF03443"/>
    </source>
</evidence>
<keyword evidence="19" id="KW-1185">Reference proteome</keyword>
<keyword evidence="4" id="KW-0479">Metal-binding</keyword>
<keyword evidence="12" id="KW-0624">Polysaccharide degradation</keyword>
<evidence type="ECO:0000256" key="5">
    <source>
        <dbReference type="ARBA" id="ARBA00022729"/>
    </source>
</evidence>
<evidence type="ECO:0000256" key="10">
    <source>
        <dbReference type="ARBA" id="ARBA00023157"/>
    </source>
</evidence>
<evidence type="ECO:0000256" key="15">
    <source>
        <dbReference type="ARBA" id="ARBA00047174"/>
    </source>
</evidence>
<keyword evidence="10" id="KW-1015">Disulfide bond</keyword>
<evidence type="ECO:0000256" key="14">
    <source>
        <dbReference type="ARBA" id="ARBA00045077"/>
    </source>
</evidence>
<feature type="signal peptide" evidence="16">
    <location>
        <begin position="1"/>
        <end position="16"/>
    </location>
</feature>
<comment type="similarity">
    <text evidence="13">Belongs to the polysaccharide monooxygenase AA9 family.</text>
</comment>
<feature type="domain" description="Auxiliary Activity family 9 catalytic" evidence="17">
    <location>
        <begin position="17"/>
        <end position="227"/>
    </location>
</feature>
<comment type="caution">
    <text evidence="18">The sequence shown here is derived from an EMBL/GenBank/DDBJ whole genome shotgun (WGS) entry which is preliminary data.</text>
</comment>
<comment type="cofactor">
    <cofactor evidence="1">
        <name>Cu(2+)</name>
        <dbReference type="ChEBI" id="CHEBI:29036"/>
    </cofactor>
</comment>
<dbReference type="Proteomes" id="UP000770015">
    <property type="component" value="Unassembled WGS sequence"/>
</dbReference>
<keyword evidence="5 16" id="KW-0732">Signal</keyword>
<proteinExistence type="inferred from homology"/>
<evidence type="ECO:0000313" key="19">
    <source>
        <dbReference type="Proteomes" id="UP000770015"/>
    </source>
</evidence>
<keyword evidence="3" id="KW-0964">Secreted</keyword>
<dbReference type="CDD" id="cd21175">
    <property type="entry name" value="LPMO_AA9"/>
    <property type="match status" value="1"/>
</dbReference>
<dbReference type="Pfam" id="PF03443">
    <property type="entry name" value="AA9"/>
    <property type="match status" value="1"/>
</dbReference>
<comment type="subcellular location">
    <subcellularLocation>
        <location evidence="2">Secreted</location>
    </subcellularLocation>
</comment>
<dbReference type="Gene3D" id="2.70.50.70">
    <property type="match status" value="1"/>
</dbReference>
<name>A0A9P8VAU5_9PEZI</name>
<evidence type="ECO:0000256" key="3">
    <source>
        <dbReference type="ARBA" id="ARBA00022525"/>
    </source>
</evidence>
<sequence length="259" mass="27289">MKQTLLILAAAAGVSAHYNFESLIVNGQGSAPYQYVRATTNSNSPIEDVTLNSMVCNQGGQDAAIRAATGTKTVQAGDQLGFDVNSDLGHPGPLAVYLSKAPTGVSAQNYLGDGNWFKIYAATVKEIIPNYGVDWAVFPNSRGVHNFTFTLPAQTPPGEYLLRAEHLATHASGTFGGAQFYIGCAQIKVEGGNPAAVPGPTVKIPGYLNGREPGVLFNPYWPPLTSYSAPGPVTWPNACEDATANLWGQASDGDCTPRL</sequence>
<evidence type="ECO:0000256" key="11">
    <source>
        <dbReference type="ARBA" id="ARBA00023277"/>
    </source>
</evidence>
<evidence type="ECO:0000256" key="8">
    <source>
        <dbReference type="ARBA" id="ARBA00023008"/>
    </source>
</evidence>
<organism evidence="18 19">
    <name type="scientific">Plectosphaerella plurivora</name>
    <dbReference type="NCBI Taxonomy" id="936078"/>
    <lineage>
        <taxon>Eukaryota</taxon>
        <taxon>Fungi</taxon>
        <taxon>Dikarya</taxon>
        <taxon>Ascomycota</taxon>
        <taxon>Pezizomycotina</taxon>
        <taxon>Sordariomycetes</taxon>
        <taxon>Hypocreomycetidae</taxon>
        <taxon>Glomerellales</taxon>
        <taxon>Plectosphaerellaceae</taxon>
        <taxon>Plectosphaerella</taxon>
    </lineage>
</organism>
<gene>
    <name evidence="18" type="ORF">F5X68DRAFT_241466</name>
</gene>
<evidence type="ECO:0000256" key="6">
    <source>
        <dbReference type="ARBA" id="ARBA00023001"/>
    </source>
</evidence>
<dbReference type="GO" id="GO:0005576">
    <property type="term" value="C:extracellular region"/>
    <property type="evidence" value="ECO:0007669"/>
    <property type="project" value="UniProtKB-SubCell"/>
</dbReference>
<dbReference type="GO" id="GO:0046872">
    <property type="term" value="F:metal ion binding"/>
    <property type="evidence" value="ECO:0007669"/>
    <property type="project" value="UniProtKB-KW"/>
</dbReference>
<evidence type="ECO:0000313" key="18">
    <source>
        <dbReference type="EMBL" id="KAH6685305.1"/>
    </source>
</evidence>
<accession>A0A9P8VAU5</accession>
<dbReference type="InterPro" id="IPR005103">
    <property type="entry name" value="AA9_LPMO"/>
</dbReference>
<dbReference type="OrthoDB" id="5271017at2759"/>
<feature type="chain" id="PRO_5040197995" description="lytic cellulose monooxygenase (C4-dehydrogenating)" evidence="16">
    <location>
        <begin position="17"/>
        <end position="259"/>
    </location>
</feature>
<protein>
    <recommendedName>
        <fullName evidence="15">lytic cellulose monooxygenase (C4-dehydrogenating)</fullName>
        <ecNumber evidence="15">1.14.99.56</ecNumber>
    </recommendedName>
</protein>
<dbReference type="PANTHER" id="PTHR33353:SF10">
    <property type="entry name" value="ENDO-BETA-1,4-GLUCANASE D"/>
    <property type="match status" value="1"/>
</dbReference>
<dbReference type="GO" id="GO:0030245">
    <property type="term" value="P:cellulose catabolic process"/>
    <property type="evidence" value="ECO:0007669"/>
    <property type="project" value="UniProtKB-KW"/>
</dbReference>
<dbReference type="PANTHER" id="PTHR33353">
    <property type="entry name" value="PUTATIVE (AFU_ORTHOLOGUE AFUA_1G12560)-RELATED"/>
    <property type="match status" value="1"/>
</dbReference>
<dbReference type="GO" id="GO:0004497">
    <property type="term" value="F:monooxygenase activity"/>
    <property type="evidence" value="ECO:0007669"/>
    <property type="project" value="UniProtKB-KW"/>
</dbReference>
<comment type="catalytic activity">
    <reaction evidence="14">
        <text>[(1-&gt;4)-beta-D-glucosyl]n+m + reduced acceptor + O2 = 4-dehydro-beta-D-glucosyl-[(1-&gt;4)-beta-D-glucosyl]n-1 + [(1-&gt;4)-beta-D-glucosyl]m + acceptor + H2O.</text>
        <dbReference type="EC" id="1.14.99.56"/>
    </reaction>
</comment>
<evidence type="ECO:0000256" key="1">
    <source>
        <dbReference type="ARBA" id="ARBA00001973"/>
    </source>
</evidence>
<keyword evidence="6" id="KW-0136">Cellulose degradation</keyword>
<evidence type="ECO:0000256" key="13">
    <source>
        <dbReference type="ARBA" id="ARBA00044502"/>
    </source>
</evidence>
<evidence type="ECO:0000256" key="16">
    <source>
        <dbReference type="SAM" id="SignalP"/>
    </source>
</evidence>
<keyword evidence="7" id="KW-0560">Oxidoreductase</keyword>
<evidence type="ECO:0000256" key="9">
    <source>
        <dbReference type="ARBA" id="ARBA00023033"/>
    </source>
</evidence>
<dbReference type="InterPro" id="IPR049892">
    <property type="entry name" value="AA9"/>
</dbReference>
<dbReference type="EC" id="1.14.99.56" evidence="15"/>
<dbReference type="AlphaFoldDB" id="A0A9P8VAU5"/>
<keyword evidence="9" id="KW-0503">Monooxygenase</keyword>
<keyword evidence="8" id="KW-0186">Copper</keyword>
<evidence type="ECO:0000256" key="4">
    <source>
        <dbReference type="ARBA" id="ARBA00022723"/>
    </source>
</evidence>
<evidence type="ECO:0000256" key="7">
    <source>
        <dbReference type="ARBA" id="ARBA00023002"/>
    </source>
</evidence>
<reference evidence="18" key="1">
    <citation type="journal article" date="2021" name="Nat. Commun.">
        <title>Genetic determinants of endophytism in the Arabidopsis root mycobiome.</title>
        <authorList>
            <person name="Mesny F."/>
            <person name="Miyauchi S."/>
            <person name="Thiergart T."/>
            <person name="Pickel B."/>
            <person name="Atanasova L."/>
            <person name="Karlsson M."/>
            <person name="Huettel B."/>
            <person name="Barry K.W."/>
            <person name="Haridas S."/>
            <person name="Chen C."/>
            <person name="Bauer D."/>
            <person name="Andreopoulos W."/>
            <person name="Pangilinan J."/>
            <person name="LaButti K."/>
            <person name="Riley R."/>
            <person name="Lipzen A."/>
            <person name="Clum A."/>
            <person name="Drula E."/>
            <person name="Henrissat B."/>
            <person name="Kohler A."/>
            <person name="Grigoriev I.V."/>
            <person name="Martin F.M."/>
            <person name="Hacquard S."/>
        </authorList>
    </citation>
    <scope>NUCLEOTIDE SEQUENCE</scope>
    <source>
        <strain evidence="18">MPI-SDFR-AT-0117</strain>
    </source>
</reference>
<evidence type="ECO:0000256" key="2">
    <source>
        <dbReference type="ARBA" id="ARBA00004613"/>
    </source>
</evidence>
<evidence type="ECO:0000256" key="12">
    <source>
        <dbReference type="ARBA" id="ARBA00023326"/>
    </source>
</evidence>